<evidence type="ECO:0000313" key="1">
    <source>
        <dbReference type="EMBL" id="ELA41670.1"/>
    </source>
</evidence>
<dbReference type="VEuPathDB" id="MicrosporidiaDB:VICG_01303"/>
<keyword evidence="2" id="KW-1185">Reference proteome</keyword>
<reference evidence="2" key="1">
    <citation type="submission" date="2011-05" db="EMBL/GenBank/DDBJ databases">
        <title>The genome sequence of Vittaforma corneae strain ATCC 50505.</title>
        <authorList>
            <consortium name="The Broad Institute Genome Sequencing Platform"/>
            <person name="Cuomo C."/>
            <person name="Didier E."/>
            <person name="Bowers L."/>
            <person name="Young S.K."/>
            <person name="Zeng Q."/>
            <person name="Gargeya S."/>
            <person name="Fitzgerald M."/>
            <person name="Haas B."/>
            <person name="Abouelleil A."/>
            <person name="Alvarado L."/>
            <person name="Arachchi H.M."/>
            <person name="Berlin A."/>
            <person name="Chapman S.B."/>
            <person name="Gearin G."/>
            <person name="Goldberg J."/>
            <person name="Griggs A."/>
            <person name="Gujja S."/>
            <person name="Hansen M."/>
            <person name="Heiman D."/>
            <person name="Howarth C."/>
            <person name="Larimer J."/>
            <person name="Lui A."/>
            <person name="MacDonald P.J.P."/>
            <person name="McCowen C."/>
            <person name="Montmayeur A."/>
            <person name="Murphy C."/>
            <person name="Neiman D."/>
            <person name="Pearson M."/>
            <person name="Priest M."/>
            <person name="Roberts A."/>
            <person name="Saif S."/>
            <person name="Shea T."/>
            <person name="Sisk P."/>
            <person name="Stolte C."/>
            <person name="Sykes S."/>
            <person name="Wortman J."/>
            <person name="Nusbaum C."/>
            <person name="Birren B."/>
        </authorList>
    </citation>
    <scope>NUCLEOTIDE SEQUENCE [LARGE SCALE GENOMIC DNA]</scope>
    <source>
        <strain evidence="2">ATCC 50505</strain>
    </source>
</reference>
<dbReference type="HOGENOM" id="CLU_308200_0_0_1"/>
<sequence>MSMRLNDSHLCTIKLSLLNPLENIADCGSEFVYMAFSVYFDSMSSIVLYSDKPVDNIRLSFKSCHPKTMWLDKLEMQMKRGDSYLLIYENTMVKMLAKSYPACKAKTVDFLLEHRLRKPAGHDLFVLVTTFSNCKYKKVANLKLLVEFPEFILRFKCPKGCIQLKNTCQNFIGINFNEDNDGINEIFHNIEIELKAELFEEYEKFDSTALNDIFNSNIVFEINDCIRIPVKIAKQLSAPTKAAKDSSPLKVFPCLEIGHLDSKSFFHHCFSISSNSKTQNAEEIATIQKNNSFAIKNRIFLNDITANYKVLGSVLMIRAEQPSFQIDVSETYIAIKALNPTTVVVQMCPGNLDTHSAEDSVTLKLISFLLSVDFSSFAKDRPEKFIETDKNSVISSYFKLSEKSSTLHMNFSVEIPKSVFGIPDDLKLNIANALALTISPNGDKGKRVVMSAQVSQNATHSKISLSVNGTLDFSAESYLVSLSVDGNLVEERRIDRRVICQLYNDAIRVSKKTKQDDILERETRNVADGNKHGMKDAENSMLHIEPVSFKATSRTEMRLGFRVYSEKLDEILVKSCEDVLNSLPLSKFPNFMEISIEVVDVPSVMLSIVKPDESEVPFLALNRLSIIISKKRYELRCPDRSLFRELTSSQDHYETTQVLKRILKNNKKEIDRFLKHMPLKRLHSSMLGAPIQLQFGIDTERLREYKGTNDDEHVKVVVAESNCRRIYKILYSTARSMNIPLPNGLFTKTRRTAVDMVYSIMDRFLPKQRSLKISTKILTKVGAVLIKSKTRINVVCEPVSVFLVTPGGNMVHFRLFGLQFDGMPYENQYQIVFPFVVYSREGFLVGIAKDPNKHLSVERNVLIFRLIIVFRDERHEIEIETSNFQPFEIIVRTFDGLISDCILPSYIHVLVNRLKQVGYFRTWFIDIGNQSVEEAEKNANIDAEEMERDRKVALGQAL</sequence>
<protein>
    <submittedName>
        <fullName evidence="1">Uncharacterized protein</fullName>
    </submittedName>
</protein>
<dbReference type="EMBL" id="JH370140">
    <property type="protein sequence ID" value="ELA41670.1"/>
    <property type="molecule type" value="Genomic_DNA"/>
</dbReference>
<name>L2GMG1_VITCO</name>
<proteinExistence type="predicted"/>
<gene>
    <name evidence="1" type="ORF">VICG_01303</name>
</gene>
<dbReference type="Proteomes" id="UP000011082">
    <property type="component" value="Unassembled WGS sequence"/>
</dbReference>
<accession>L2GMG1</accession>
<evidence type="ECO:0000313" key="2">
    <source>
        <dbReference type="Proteomes" id="UP000011082"/>
    </source>
</evidence>
<dbReference type="RefSeq" id="XP_007604749.1">
    <property type="nucleotide sequence ID" value="XM_007604687.1"/>
</dbReference>
<dbReference type="GeneID" id="19882014"/>
<dbReference type="AlphaFoldDB" id="L2GMG1"/>
<organism evidence="1 2">
    <name type="scientific">Vittaforma corneae (strain ATCC 50505)</name>
    <name type="common">Microsporidian parasite</name>
    <name type="synonym">Nosema corneum</name>
    <dbReference type="NCBI Taxonomy" id="993615"/>
    <lineage>
        <taxon>Eukaryota</taxon>
        <taxon>Fungi</taxon>
        <taxon>Fungi incertae sedis</taxon>
        <taxon>Microsporidia</taxon>
        <taxon>Nosematidae</taxon>
        <taxon>Vittaforma</taxon>
    </lineage>
</organism>
<dbReference type="InParanoid" id="L2GMG1"/>